<evidence type="ECO:0000313" key="3">
    <source>
        <dbReference type="Proteomes" id="UP000198323"/>
    </source>
</evidence>
<evidence type="ECO:0008006" key="4">
    <source>
        <dbReference type="Google" id="ProtNLM"/>
    </source>
</evidence>
<dbReference type="EMBL" id="MCFN01000146">
    <property type="protein sequence ID" value="OXB63770.1"/>
    <property type="molecule type" value="Genomic_DNA"/>
</dbReference>
<name>A0A226N910_CALSU</name>
<dbReference type="Pfam" id="PF05217">
    <property type="entry name" value="SAXO1-2"/>
    <property type="match status" value="1"/>
</dbReference>
<evidence type="ECO:0000256" key="1">
    <source>
        <dbReference type="ARBA" id="ARBA00008738"/>
    </source>
</evidence>
<sequence length="475" mass="55070">MGNPQNHDFNFSERAMLLKNNSTGAQKPYLKRCHRCPHLLTSLYEKSEKPCALSEYMEKYPLHPVTLPRESCKPKAEYKMADIPMECTSVTKSDYITYAVVPQKLKEPKKYVKSDESMDLTSVYRQDYNFYPTCRVPPCLPHETRDISNAKMNTTSTYKDDYILWNEPKRELIRRDDEYHLSKSKFDHKTVVQDEYAFRGPVFTQSLKPPNLIQKSKAPLENKTNYSVNYVLHPLEKRYVHQYEKYKPSEDPFDGLTTNKISYKGLAGKPAKLAKPHQPKVLHDLPFSSSTEFQEKYKPWPQLPTRTKKPAKYVPPVEKMDLQTTTQLHYKRLNGKPAKMCLPLAQIQKTTEKFSGSSTTKDDYKTWVCKRVKPITRNPELTFPDKPMDYSTTFQTHYQPHPPVLTKSYKPSWPCSRPHVPLDAKTNYATSYKPKGPVKCLASYKNPPGYTFEGTDADGHKFYVPASEERQQSCN</sequence>
<dbReference type="GO" id="GO:0036064">
    <property type="term" value="C:ciliary basal body"/>
    <property type="evidence" value="ECO:0007669"/>
    <property type="project" value="TreeGrafter"/>
</dbReference>
<comment type="caution">
    <text evidence="2">The sequence shown here is derived from an EMBL/GenBank/DDBJ whole genome shotgun (WGS) entry which is preliminary data.</text>
</comment>
<dbReference type="OrthoDB" id="365640at2759"/>
<dbReference type="InterPro" id="IPR033336">
    <property type="entry name" value="SAXO1/2"/>
</dbReference>
<dbReference type="GO" id="GO:0005814">
    <property type="term" value="C:centriole"/>
    <property type="evidence" value="ECO:0007669"/>
    <property type="project" value="TreeGrafter"/>
</dbReference>
<reference evidence="2 3" key="1">
    <citation type="submission" date="2016-07" db="EMBL/GenBank/DDBJ databases">
        <title>Disparate Historic Effective Population Sizes Predicted by Modern Levels of Genome Diversity for the Scaled Quail (Callipepla squamata) and the Northern Bobwhite (Colinus virginianus): Inferences from First and Second Generation Draft Genome Assemblies for Sympatric New World Quail.</title>
        <authorList>
            <person name="Oldeschulte D.L."/>
            <person name="Halley Y.A."/>
            <person name="Bhattarai E.K."/>
            <person name="Brashear W.A."/>
            <person name="Hill J."/>
            <person name="Metz R.P."/>
            <person name="Johnson C.D."/>
            <person name="Rollins D."/>
            <person name="Peterson M.J."/>
            <person name="Bickhart D.M."/>
            <person name="Decker J.E."/>
            <person name="Seabury C.M."/>
        </authorList>
    </citation>
    <scope>NUCLEOTIDE SEQUENCE [LARGE SCALE GENOMIC DNA]</scope>
    <source>
        <strain evidence="2 3">Texas</strain>
        <tissue evidence="2">Leg muscle</tissue>
    </source>
</reference>
<dbReference type="Proteomes" id="UP000198323">
    <property type="component" value="Unassembled WGS sequence"/>
</dbReference>
<accession>A0A226N910</accession>
<dbReference type="GO" id="GO:0005879">
    <property type="term" value="C:axonemal microtubule"/>
    <property type="evidence" value="ECO:0007669"/>
    <property type="project" value="TreeGrafter"/>
</dbReference>
<comment type="similarity">
    <text evidence="1">Belongs to the FAM154 family.</text>
</comment>
<evidence type="ECO:0000313" key="2">
    <source>
        <dbReference type="EMBL" id="OXB63770.1"/>
    </source>
</evidence>
<keyword evidence="3" id="KW-1185">Reference proteome</keyword>
<protein>
    <recommendedName>
        <fullName evidence="4">Stabilizer of axonemal microtubules 1</fullName>
    </recommendedName>
</protein>
<dbReference type="PANTHER" id="PTHR31516">
    <property type="entry name" value="STABILIZER OF AXONEMAL MICROTUBULES 2"/>
    <property type="match status" value="1"/>
</dbReference>
<dbReference type="STRING" id="9009.A0A226N910"/>
<dbReference type="GO" id="GO:0008017">
    <property type="term" value="F:microtubule binding"/>
    <property type="evidence" value="ECO:0007669"/>
    <property type="project" value="InterPro"/>
</dbReference>
<organism evidence="2 3">
    <name type="scientific">Callipepla squamata</name>
    <name type="common">Scaled quail</name>
    <dbReference type="NCBI Taxonomy" id="9009"/>
    <lineage>
        <taxon>Eukaryota</taxon>
        <taxon>Metazoa</taxon>
        <taxon>Chordata</taxon>
        <taxon>Craniata</taxon>
        <taxon>Vertebrata</taxon>
        <taxon>Euteleostomi</taxon>
        <taxon>Archelosauria</taxon>
        <taxon>Archosauria</taxon>
        <taxon>Dinosauria</taxon>
        <taxon>Saurischia</taxon>
        <taxon>Theropoda</taxon>
        <taxon>Coelurosauria</taxon>
        <taxon>Aves</taxon>
        <taxon>Neognathae</taxon>
        <taxon>Galloanserae</taxon>
        <taxon>Galliformes</taxon>
        <taxon>Odontophoridae</taxon>
        <taxon>Callipepla</taxon>
    </lineage>
</organism>
<dbReference type="GO" id="GO:0036126">
    <property type="term" value="C:sperm flagellum"/>
    <property type="evidence" value="ECO:0007669"/>
    <property type="project" value="TreeGrafter"/>
</dbReference>
<dbReference type="AlphaFoldDB" id="A0A226N910"/>
<dbReference type="PANTHER" id="PTHR31516:SF9">
    <property type="entry name" value="STABILIZER OF AXONEMAL MICROTUBULES 1"/>
    <property type="match status" value="1"/>
</dbReference>
<gene>
    <name evidence="2" type="ORF">ASZ78_013273</name>
</gene>
<proteinExistence type="inferred from homology"/>